<dbReference type="GO" id="GO:0016787">
    <property type="term" value="F:hydrolase activity"/>
    <property type="evidence" value="ECO:0007669"/>
    <property type="project" value="InterPro"/>
</dbReference>
<comment type="similarity">
    <text evidence="1">Belongs to the metallo-dependent hydrolases superfamily. ACMSD family.</text>
</comment>
<dbReference type="GO" id="GO:0046872">
    <property type="term" value="F:metal ion binding"/>
    <property type="evidence" value="ECO:0007669"/>
    <property type="project" value="UniProtKB-KW"/>
</dbReference>
<dbReference type="eggNOG" id="KOG4245">
    <property type="taxonomic scope" value="Eukaryota"/>
</dbReference>
<sequence length="318" mass="34890">MTRDKVDVHHHMITPAYRAALEENGGDPSGFPTPEWSLLADDQFCDAIGVGTTIFSLTAPGTDIVKGKIAAAKLARETNEYLASLRDKDPRKYGFFASLPPLTDVPAVIEEITYALDVLKADGVTVFTRYGLGNGYLGHADFKPIWRALNEKNAVVFVHPTHSIDTTLVNSNLPQPIIDYPHETTRTAADMILSDTLRETPNCKIILSHAGGTLPYLANRLQAVVDTGLTNKSSDEIAKDVASFYYDLALSSSMNTIEVLMKVTTPDHILFGSDFPYAPAKTIKSFVEKFNSAGLDQSLEDAISRDNALRLFPRLEKN</sequence>
<evidence type="ECO:0000256" key="2">
    <source>
        <dbReference type="ARBA" id="ARBA00022723"/>
    </source>
</evidence>
<evidence type="ECO:0000259" key="9">
    <source>
        <dbReference type="Pfam" id="PF04909"/>
    </source>
</evidence>
<keyword evidence="3 8" id="KW-0210">Decarboxylase</keyword>
<name>W2SAL9_CYPE1</name>
<dbReference type="PANTHER" id="PTHR21240">
    <property type="entry name" value="2-AMINO-3-CARBOXYLMUCONATE-6-SEMIALDEHYDE DECARBOXYLASE"/>
    <property type="match status" value="1"/>
</dbReference>
<dbReference type="InterPro" id="IPR032466">
    <property type="entry name" value="Metal_Hydrolase"/>
</dbReference>
<dbReference type="STRING" id="1220924.W2SAL9"/>
<proteinExistence type="inferred from homology"/>
<dbReference type="GO" id="GO:0019748">
    <property type="term" value="P:secondary metabolic process"/>
    <property type="evidence" value="ECO:0007669"/>
    <property type="project" value="TreeGrafter"/>
</dbReference>
<keyword evidence="4" id="KW-0862">Zinc</keyword>
<keyword evidence="2" id="KW-0479">Metal-binding</keyword>
<evidence type="ECO:0000313" key="11">
    <source>
        <dbReference type="Proteomes" id="UP000030752"/>
    </source>
</evidence>
<protein>
    <recommendedName>
        <fullName evidence="7">6-methylsalicylate decarboxylase</fullName>
        <ecNumber evidence="7">4.1.1.52</ecNumber>
    </recommendedName>
</protein>
<dbReference type="RefSeq" id="XP_008712499.1">
    <property type="nucleotide sequence ID" value="XM_008714277.1"/>
</dbReference>
<evidence type="ECO:0000256" key="3">
    <source>
        <dbReference type="ARBA" id="ARBA00022793"/>
    </source>
</evidence>
<evidence type="ECO:0000256" key="5">
    <source>
        <dbReference type="ARBA" id="ARBA00023239"/>
    </source>
</evidence>
<dbReference type="Proteomes" id="UP000030752">
    <property type="component" value="Unassembled WGS sequence"/>
</dbReference>
<dbReference type="GeneID" id="19976943"/>
<dbReference type="OrthoDB" id="2832284at2759"/>
<comment type="catalytic activity">
    <reaction evidence="6">
        <text>6-methylsalicylate + H(+) = 3-methylphenol + CO2</text>
        <dbReference type="Rhea" id="RHEA:23112"/>
        <dbReference type="ChEBI" id="CHEBI:15378"/>
        <dbReference type="ChEBI" id="CHEBI:16526"/>
        <dbReference type="ChEBI" id="CHEBI:17231"/>
        <dbReference type="ChEBI" id="CHEBI:36658"/>
        <dbReference type="EC" id="4.1.1.52"/>
    </reaction>
    <physiologicalReaction direction="left-to-right" evidence="6">
        <dbReference type="Rhea" id="RHEA:23113"/>
    </physiologicalReaction>
</comment>
<keyword evidence="5 8" id="KW-0456">Lyase</keyword>
<gene>
    <name evidence="10" type="ORF">HMPREF1541_09604</name>
</gene>
<evidence type="ECO:0000256" key="8">
    <source>
        <dbReference type="RuleBase" id="RU366045"/>
    </source>
</evidence>
<evidence type="ECO:0000313" key="10">
    <source>
        <dbReference type="EMBL" id="ETN45771.1"/>
    </source>
</evidence>
<dbReference type="HOGENOM" id="CLU_039329_2_1_1"/>
<dbReference type="EMBL" id="KB822712">
    <property type="protein sequence ID" value="ETN45771.1"/>
    <property type="molecule type" value="Genomic_DNA"/>
</dbReference>
<dbReference type="InParanoid" id="W2SAL9"/>
<evidence type="ECO:0000256" key="1">
    <source>
        <dbReference type="ARBA" id="ARBA00005871"/>
    </source>
</evidence>
<evidence type="ECO:0000256" key="7">
    <source>
        <dbReference type="ARBA" id="ARBA00038889"/>
    </source>
</evidence>
<evidence type="ECO:0000256" key="4">
    <source>
        <dbReference type="ARBA" id="ARBA00022833"/>
    </source>
</evidence>
<reference evidence="10 11" key="1">
    <citation type="submission" date="2013-03" db="EMBL/GenBank/DDBJ databases">
        <title>The Genome Sequence of Phialophora europaea CBS 101466.</title>
        <authorList>
            <consortium name="The Broad Institute Genomics Platform"/>
            <person name="Cuomo C."/>
            <person name="de Hoog S."/>
            <person name="Gorbushina A."/>
            <person name="Walker B."/>
            <person name="Young S.K."/>
            <person name="Zeng Q."/>
            <person name="Gargeya S."/>
            <person name="Fitzgerald M."/>
            <person name="Haas B."/>
            <person name="Abouelleil A."/>
            <person name="Allen A.W."/>
            <person name="Alvarado L."/>
            <person name="Arachchi H.M."/>
            <person name="Berlin A.M."/>
            <person name="Chapman S.B."/>
            <person name="Gainer-Dewar J."/>
            <person name="Goldberg J."/>
            <person name="Griggs A."/>
            <person name="Gujja S."/>
            <person name="Hansen M."/>
            <person name="Howarth C."/>
            <person name="Imamovic A."/>
            <person name="Ireland A."/>
            <person name="Larimer J."/>
            <person name="McCowan C."/>
            <person name="Murphy C."/>
            <person name="Pearson M."/>
            <person name="Poon T.W."/>
            <person name="Priest M."/>
            <person name="Roberts A."/>
            <person name="Saif S."/>
            <person name="Shea T."/>
            <person name="Sisk P."/>
            <person name="Sykes S."/>
            <person name="Wortman J."/>
            <person name="Nusbaum C."/>
            <person name="Birren B."/>
        </authorList>
    </citation>
    <scope>NUCLEOTIDE SEQUENCE [LARGE SCALE GENOMIC DNA]</scope>
    <source>
        <strain evidence="10 11">CBS 101466</strain>
    </source>
</reference>
<accession>W2SAL9</accession>
<feature type="domain" description="Amidohydrolase-related" evidence="9">
    <location>
        <begin position="6"/>
        <end position="313"/>
    </location>
</feature>
<dbReference type="SUPFAM" id="SSF51556">
    <property type="entry name" value="Metallo-dependent hydrolases"/>
    <property type="match status" value="1"/>
</dbReference>
<dbReference type="InterPro" id="IPR006680">
    <property type="entry name" value="Amidohydro-rel"/>
</dbReference>
<dbReference type="Gene3D" id="3.20.20.140">
    <property type="entry name" value="Metal-dependent hydrolases"/>
    <property type="match status" value="1"/>
</dbReference>
<dbReference type="GO" id="GO:0047596">
    <property type="term" value="F:6-methylsalicylate decarboxylase activity"/>
    <property type="evidence" value="ECO:0007669"/>
    <property type="project" value="UniProtKB-EC"/>
</dbReference>
<organism evidence="10 11">
    <name type="scientific">Cyphellophora europaea (strain CBS 101466)</name>
    <name type="common">Phialophora europaea</name>
    <dbReference type="NCBI Taxonomy" id="1220924"/>
    <lineage>
        <taxon>Eukaryota</taxon>
        <taxon>Fungi</taxon>
        <taxon>Dikarya</taxon>
        <taxon>Ascomycota</taxon>
        <taxon>Pezizomycotina</taxon>
        <taxon>Eurotiomycetes</taxon>
        <taxon>Chaetothyriomycetidae</taxon>
        <taxon>Chaetothyriales</taxon>
        <taxon>Cyphellophoraceae</taxon>
        <taxon>Cyphellophora</taxon>
    </lineage>
</organism>
<dbReference type="EC" id="4.1.1.52" evidence="7"/>
<dbReference type="VEuPathDB" id="FungiDB:HMPREF1541_09604"/>
<dbReference type="GO" id="GO:0005829">
    <property type="term" value="C:cytosol"/>
    <property type="evidence" value="ECO:0007669"/>
    <property type="project" value="TreeGrafter"/>
</dbReference>
<dbReference type="InterPro" id="IPR032465">
    <property type="entry name" value="ACMSD"/>
</dbReference>
<dbReference type="AlphaFoldDB" id="W2SAL9"/>
<evidence type="ECO:0000256" key="6">
    <source>
        <dbReference type="ARBA" id="ARBA00036832"/>
    </source>
</evidence>
<dbReference type="Pfam" id="PF04909">
    <property type="entry name" value="Amidohydro_2"/>
    <property type="match status" value="1"/>
</dbReference>
<keyword evidence="11" id="KW-1185">Reference proteome</keyword>
<dbReference type="PANTHER" id="PTHR21240:SF29">
    <property type="entry name" value="AMIDOHYDROLASE-RELATED DOMAIN-CONTAINING PROTEIN"/>
    <property type="match status" value="1"/>
</dbReference>